<dbReference type="Proteomes" id="UP000287547">
    <property type="component" value="Unassembled WGS sequence"/>
</dbReference>
<organism evidence="3 4">
    <name type="scientific">Kibdelosporangium aridum</name>
    <dbReference type="NCBI Taxonomy" id="2030"/>
    <lineage>
        <taxon>Bacteria</taxon>
        <taxon>Bacillati</taxon>
        <taxon>Actinomycetota</taxon>
        <taxon>Actinomycetes</taxon>
        <taxon>Pseudonocardiales</taxon>
        <taxon>Pseudonocardiaceae</taxon>
        <taxon>Kibdelosporangium</taxon>
    </lineage>
</organism>
<evidence type="ECO:0000256" key="1">
    <source>
        <dbReference type="SAM" id="MobiDB-lite"/>
    </source>
</evidence>
<comment type="caution">
    <text evidence="3">The sequence shown here is derived from an EMBL/GenBank/DDBJ whole genome shotgun (WGS) entry which is preliminary data.</text>
</comment>
<sequence>MGLPGVGSHLPQNGDMATPGAVPFDYDSNPDRYRMGSKLSNDHSRINLYARVAARLTGADLVLDVGCAEGVLCEAMPDKRLIGLDMSMPFLRNHPAPRIQANATAIPFRDNTFDGVTAVNMLYHLTDPRPALKEAKRVLKPGGVMIAATIARTDSPEFAGYRTRPPTTFDAEEAPEIVRDVFGEVEVDAWDAPLLTLPTKASIRDYLLVRRVSREAADKAAQELDVPLSVTKRGAMANRSKACLT</sequence>
<evidence type="ECO:0000313" key="4">
    <source>
        <dbReference type="Proteomes" id="UP000287547"/>
    </source>
</evidence>
<evidence type="ECO:0000313" key="3">
    <source>
        <dbReference type="EMBL" id="RSM67655.1"/>
    </source>
</evidence>
<accession>A0A428YJ93</accession>
<dbReference type="InterPro" id="IPR013216">
    <property type="entry name" value="Methyltransf_11"/>
</dbReference>
<name>A0A428YJ93_KIBAR</name>
<dbReference type="EMBL" id="QHKI01000081">
    <property type="protein sequence ID" value="RSM67655.1"/>
    <property type="molecule type" value="Genomic_DNA"/>
</dbReference>
<dbReference type="AlphaFoldDB" id="A0A428YJ93"/>
<dbReference type="InterPro" id="IPR029063">
    <property type="entry name" value="SAM-dependent_MTases_sf"/>
</dbReference>
<dbReference type="CDD" id="cd02440">
    <property type="entry name" value="AdoMet_MTases"/>
    <property type="match status" value="1"/>
</dbReference>
<feature type="region of interest" description="Disordered" evidence="1">
    <location>
        <begin position="1"/>
        <end position="21"/>
    </location>
</feature>
<protein>
    <recommendedName>
        <fullName evidence="2">Methyltransferase type 11 domain-containing protein</fullName>
    </recommendedName>
</protein>
<evidence type="ECO:0000259" key="2">
    <source>
        <dbReference type="Pfam" id="PF08241"/>
    </source>
</evidence>
<gene>
    <name evidence="3" type="ORF">DMH04_48565</name>
</gene>
<reference evidence="3 4" key="1">
    <citation type="submission" date="2018-05" db="EMBL/GenBank/DDBJ databases">
        <title>Evolution of GPA BGCs.</title>
        <authorList>
            <person name="Waglechner N."/>
            <person name="Wright G.D."/>
        </authorList>
    </citation>
    <scope>NUCLEOTIDE SEQUENCE [LARGE SCALE GENOMIC DNA]</scope>
    <source>
        <strain evidence="3 4">A82846</strain>
    </source>
</reference>
<feature type="domain" description="Methyltransferase type 11" evidence="2">
    <location>
        <begin position="63"/>
        <end position="146"/>
    </location>
</feature>
<dbReference type="Gene3D" id="3.40.50.150">
    <property type="entry name" value="Vaccinia Virus protein VP39"/>
    <property type="match status" value="1"/>
</dbReference>
<dbReference type="GO" id="GO:0008757">
    <property type="term" value="F:S-adenosylmethionine-dependent methyltransferase activity"/>
    <property type="evidence" value="ECO:0007669"/>
    <property type="project" value="InterPro"/>
</dbReference>
<dbReference type="OrthoDB" id="65624at2"/>
<proteinExistence type="predicted"/>
<dbReference type="SUPFAM" id="SSF53335">
    <property type="entry name" value="S-adenosyl-L-methionine-dependent methyltransferases"/>
    <property type="match status" value="1"/>
</dbReference>
<dbReference type="Pfam" id="PF08241">
    <property type="entry name" value="Methyltransf_11"/>
    <property type="match status" value="1"/>
</dbReference>
<dbReference type="PANTHER" id="PTHR43591">
    <property type="entry name" value="METHYLTRANSFERASE"/>
    <property type="match status" value="1"/>
</dbReference>